<name>A0A927R8Z3_9ACTN</name>
<accession>A0A927R8Z3</accession>
<dbReference type="Proteomes" id="UP000649753">
    <property type="component" value="Unassembled WGS sequence"/>
</dbReference>
<feature type="transmembrane region" description="Helical" evidence="1">
    <location>
        <begin position="56"/>
        <end position="74"/>
    </location>
</feature>
<reference evidence="2" key="1">
    <citation type="submission" date="2020-10" db="EMBL/GenBank/DDBJ databases">
        <title>Sequencing the genomes of 1000 actinobacteria strains.</title>
        <authorList>
            <person name="Klenk H.-P."/>
        </authorList>
    </citation>
    <scope>NUCLEOTIDE SEQUENCE</scope>
    <source>
        <strain evidence="2">DSM 46832</strain>
    </source>
</reference>
<dbReference type="AlphaFoldDB" id="A0A927R8Z3"/>
<organism evidence="2 3">
    <name type="scientific">Plantactinospora soyae</name>
    <dbReference type="NCBI Taxonomy" id="1544732"/>
    <lineage>
        <taxon>Bacteria</taxon>
        <taxon>Bacillati</taxon>
        <taxon>Actinomycetota</taxon>
        <taxon>Actinomycetes</taxon>
        <taxon>Micromonosporales</taxon>
        <taxon>Micromonosporaceae</taxon>
        <taxon>Plantactinospora</taxon>
    </lineage>
</organism>
<protein>
    <submittedName>
        <fullName evidence="2">Uncharacterized protein</fullName>
    </submittedName>
</protein>
<evidence type="ECO:0000256" key="1">
    <source>
        <dbReference type="SAM" id="Phobius"/>
    </source>
</evidence>
<dbReference type="RefSeq" id="WP_192768767.1">
    <property type="nucleotide sequence ID" value="NZ_JADBEB010000001.1"/>
</dbReference>
<keyword evidence="1" id="KW-0472">Membrane</keyword>
<feature type="transmembrane region" description="Helical" evidence="1">
    <location>
        <begin position="114"/>
        <end position="132"/>
    </location>
</feature>
<gene>
    <name evidence="2" type="ORF">H4W31_004909</name>
</gene>
<comment type="caution">
    <text evidence="2">The sequence shown here is derived from an EMBL/GenBank/DDBJ whole genome shotgun (WGS) entry which is preliminary data.</text>
</comment>
<keyword evidence="1" id="KW-1133">Transmembrane helix</keyword>
<keyword evidence="3" id="KW-1185">Reference proteome</keyword>
<evidence type="ECO:0000313" key="2">
    <source>
        <dbReference type="EMBL" id="MBE1489271.1"/>
    </source>
</evidence>
<feature type="transmembrane region" description="Helical" evidence="1">
    <location>
        <begin position="86"/>
        <end position="102"/>
    </location>
</feature>
<feature type="transmembrane region" description="Helical" evidence="1">
    <location>
        <begin position="168"/>
        <end position="188"/>
    </location>
</feature>
<feature type="transmembrane region" description="Helical" evidence="1">
    <location>
        <begin position="139"/>
        <end position="156"/>
    </location>
</feature>
<sequence length="376" mass="40949">MTAPSTGDRTITDDDTYQRMTARLRICLCGIAAGSLLLAGEYVRSGWHSYDRPARQLVALGILAAVLAAEVALLTRRHPWTHPARVAAVAAIVLAQLISLTGLPDHRIATQTDWVFGTGNWLGLMVLFGTPLRVQGSFLAVHWSIAAANLLSGPLVDTGMLRFATGSVGTVGYPLCLAITTVALRRICRMAATARREMERVAVADITAAELRNLRRQRFADLDETIIPLLEGLRTRWLSPDEVGVRRACAIAAGRLRRLFAESDTVDQQLLHELRHCAGIADRRGVLVELDAYGRLPVLPLAVRRDITEAPLRVLATAKSWARVTVVGEPHLVSVSVVADSTDVEIPPPATPQVAVELFHGSGRTWVEVRWTPTPN</sequence>
<feature type="transmembrane region" description="Helical" evidence="1">
    <location>
        <begin position="26"/>
        <end position="44"/>
    </location>
</feature>
<proteinExistence type="predicted"/>
<dbReference type="EMBL" id="JADBEB010000001">
    <property type="protein sequence ID" value="MBE1489271.1"/>
    <property type="molecule type" value="Genomic_DNA"/>
</dbReference>
<evidence type="ECO:0000313" key="3">
    <source>
        <dbReference type="Proteomes" id="UP000649753"/>
    </source>
</evidence>
<keyword evidence="1" id="KW-0812">Transmembrane</keyword>